<evidence type="ECO:0000313" key="1">
    <source>
        <dbReference type="EMBL" id="KAK5578114.1"/>
    </source>
</evidence>
<protein>
    <submittedName>
        <fullName evidence="1">Uncharacterized protein</fullName>
    </submittedName>
</protein>
<dbReference type="PANTHER" id="PTHR31550">
    <property type="entry name" value="ANKYRIN REPEAT PROTEIN-RELATED-RELATED"/>
    <property type="match status" value="1"/>
</dbReference>
<proteinExistence type="predicted"/>
<sequence length="824" mass="98584">MTKKYNIYLKHDKEYSLGETLFWKVWKNKYLQRTILNLLKTHFKVGVYSFDEIVSVQWLLRNNYIELLKYKVKRRDLLVDFFDIKNELVENDQSSRKLLNLFKEVKNDSQFYRNLFNNYPCYFNKFYYGYQFGTGHLVDPIRYKTIPYSIKEFTLRQSMMYDNVDSFSLLEYENVEKFYEAIEQGSVNIAKYLFNTKLRSQKNDIVGKVWKHHTFINSTSCQEPKHYNFINNITKLLIVDLKLIPPKEMNKISVDFFTVDFKSLTVSELYECCFTVALLLEQTQFFKEYLLKISKGIIIDKYMNYDGILQNYIPNPLTDFFTTTQIYQMKLGHNFLDQCEMSSRIISLSKDDENVYKLLKMLLPFTSYSRSFKDNFFYFKFKYSNSGSLNLKVQVPSQKTQQPEEIKENNKKKNYIEFNDVKFGSSIENFIFENQEFINSQSCNFPNYESFETFTNNPIVIKPKFLLNVLFTQNRLDLITQVLDKLLKDIPKQKLFPFGLLYHIKSIEVFDYLLKIKSLEGEFSFENCLENDNGLNLMAHIKRNHNELYLNFLASIDGKKENTINYSFQSLMFIYENIKDFEDCYERINIWTRWNYFSLTLEQFIQLVEYTPITKKYSYHCGTLGNDDLILKRLNWVKNNRPYELYSGRCDREYGNQLGFDTETPIHIYEYYIGNIDKLKTFSVPENIYINGGHIVIGKFFSKVFSLIGSHGDVIGLEILMKILEQGVISENRYYDFFYYRVLVPILIKALINCKFKVFDFLKMNYPWIFDHSLINIQELEDINRIRYIERLYSELNLAAIKYCNITFIELLRSNYFKELLTKK</sequence>
<dbReference type="PANTHER" id="PTHR31550:SF2">
    <property type="entry name" value="ANKYRIN REPEAT PROTEIN-RELATED"/>
    <property type="match status" value="1"/>
</dbReference>
<keyword evidence="2" id="KW-1185">Reference proteome</keyword>
<reference evidence="1 2" key="1">
    <citation type="submission" date="2023-11" db="EMBL/GenBank/DDBJ databases">
        <title>Dfirmibasis_genome.</title>
        <authorList>
            <person name="Edelbroek B."/>
            <person name="Kjellin J."/>
            <person name="Jerlstrom-Hultqvist J."/>
            <person name="Soderbom F."/>
        </authorList>
    </citation>
    <scope>NUCLEOTIDE SEQUENCE [LARGE SCALE GENOMIC DNA]</scope>
    <source>
        <strain evidence="1 2">TNS-C-14</strain>
    </source>
</reference>
<name>A0AAN7TRN9_9MYCE</name>
<dbReference type="AlphaFoldDB" id="A0AAN7TRN9"/>
<dbReference type="EMBL" id="JAVFKY010000004">
    <property type="protein sequence ID" value="KAK5578114.1"/>
    <property type="molecule type" value="Genomic_DNA"/>
</dbReference>
<comment type="caution">
    <text evidence="1">The sequence shown here is derived from an EMBL/GenBank/DDBJ whole genome shotgun (WGS) entry which is preliminary data.</text>
</comment>
<dbReference type="Proteomes" id="UP001344447">
    <property type="component" value="Unassembled WGS sequence"/>
</dbReference>
<gene>
    <name evidence="1" type="ORF">RB653_003067</name>
</gene>
<evidence type="ECO:0000313" key="2">
    <source>
        <dbReference type="Proteomes" id="UP001344447"/>
    </source>
</evidence>
<accession>A0AAN7TRN9</accession>
<organism evidence="1 2">
    <name type="scientific">Dictyostelium firmibasis</name>
    <dbReference type="NCBI Taxonomy" id="79012"/>
    <lineage>
        <taxon>Eukaryota</taxon>
        <taxon>Amoebozoa</taxon>
        <taxon>Evosea</taxon>
        <taxon>Eumycetozoa</taxon>
        <taxon>Dictyostelia</taxon>
        <taxon>Dictyosteliales</taxon>
        <taxon>Dictyosteliaceae</taxon>
        <taxon>Dictyostelium</taxon>
    </lineage>
</organism>